<proteinExistence type="predicted"/>
<protein>
    <recommendedName>
        <fullName evidence="4">FAR1 domain-containing protein</fullName>
    </recommendedName>
</protein>
<evidence type="ECO:0000313" key="3">
    <source>
        <dbReference type="Proteomes" id="UP000324897"/>
    </source>
</evidence>
<accession>A0A5J9W4F9</accession>
<dbReference type="AlphaFoldDB" id="A0A5J9W4F9"/>
<feature type="transmembrane region" description="Helical" evidence="1">
    <location>
        <begin position="75"/>
        <end position="97"/>
    </location>
</feature>
<keyword evidence="3" id="KW-1185">Reference proteome</keyword>
<feature type="non-terminal residue" evidence="2">
    <location>
        <position position="1"/>
    </location>
</feature>
<feature type="non-terminal residue" evidence="2">
    <location>
        <position position="171"/>
    </location>
</feature>
<dbReference type="EMBL" id="RWGY01000005">
    <property type="protein sequence ID" value="TVU42813.1"/>
    <property type="molecule type" value="Genomic_DNA"/>
</dbReference>
<dbReference type="Proteomes" id="UP000324897">
    <property type="component" value="Unassembled WGS sequence"/>
</dbReference>
<dbReference type="OrthoDB" id="692211at2759"/>
<sequence>GASLPAAWNYGAVERALRDSSQRGDRRIFEPTVGKVFDSTEEAFEFFNMFSWEVGFGIRFGRSRSNKSGGVLCRTYFVCVCEWLPIYCGVLFWVTIVMKMQDRRKTHGVCVSRFVPEHNHPLSSCCGERRQWISHSRIDKMTRDLVRHLRDNNVQISRVCSIVGSMHGPSP</sequence>
<dbReference type="Gramene" id="TVU42813">
    <property type="protein sequence ID" value="TVU42813"/>
    <property type="gene ID" value="EJB05_09236"/>
</dbReference>
<evidence type="ECO:0008006" key="4">
    <source>
        <dbReference type="Google" id="ProtNLM"/>
    </source>
</evidence>
<keyword evidence="1" id="KW-1133">Transmembrane helix</keyword>
<reference evidence="2 3" key="1">
    <citation type="journal article" date="2019" name="Sci. Rep.">
        <title>A high-quality genome of Eragrostis curvula grass provides insights into Poaceae evolution and supports new strategies to enhance forage quality.</title>
        <authorList>
            <person name="Carballo J."/>
            <person name="Santos B.A.C.M."/>
            <person name="Zappacosta D."/>
            <person name="Garbus I."/>
            <person name="Selva J.P."/>
            <person name="Gallo C.A."/>
            <person name="Diaz A."/>
            <person name="Albertini E."/>
            <person name="Caccamo M."/>
            <person name="Echenique V."/>
        </authorList>
    </citation>
    <scope>NUCLEOTIDE SEQUENCE [LARGE SCALE GENOMIC DNA]</scope>
    <source>
        <strain evidence="3">cv. Victoria</strain>
        <tissue evidence="2">Leaf</tissue>
    </source>
</reference>
<dbReference type="PANTHER" id="PTHR47482">
    <property type="entry name" value="OS11G0632001 PROTEIN"/>
    <property type="match status" value="1"/>
</dbReference>
<comment type="caution">
    <text evidence="2">The sequence shown here is derived from an EMBL/GenBank/DDBJ whole genome shotgun (WGS) entry which is preliminary data.</text>
</comment>
<name>A0A5J9W4F9_9POAL</name>
<keyword evidence="1" id="KW-0812">Transmembrane</keyword>
<evidence type="ECO:0000256" key="1">
    <source>
        <dbReference type="SAM" id="Phobius"/>
    </source>
</evidence>
<dbReference type="PANTHER" id="PTHR47482:SF5">
    <property type="entry name" value="FAR1 DOMAIN-CONTAINING PROTEIN"/>
    <property type="match status" value="1"/>
</dbReference>
<keyword evidence="1" id="KW-0472">Membrane</keyword>
<evidence type="ECO:0000313" key="2">
    <source>
        <dbReference type="EMBL" id="TVU42813.1"/>
    </source>
</evidence>
<organism evidence="2 3">
    <name type="scientific">Eragrostis curvula</name>
    <name type="common">weeping love grass</name>
    <dbReference type="NCBI Taxonomy" id="38414"/>
    <lineage>
        <taxon>Eukaryota</taxon>
        <taxon>Viridiplantae</taxon>
        <taxon>Streptophyta</taxon>
        <taxon>Embryophyta</taxon>
        <taxon>Tracheophyta</taxon>
        <taxon>Spermatophyta</taxon>
        <taxon>Magnoliopsida</taxon>
        <taxon>Liliopsida</taxon>
        <taxon>Poales</taxon>
        <taxon>Poaceae</taxon>
        <taxon>PACMAD clade</taxon>
        <taxon>Chloridoideae</taxon>
        <taxon>Eragrostideae</taxon>
        <taxon>Eragrostidinae</taxon>
        <taxon>Eragrostis</taxon>
    </lineage>
</organism>
<gene>
    <name evidence="2" type="ORF">EJB05_09236</name>
</gene>